<dbReference type="Proteomes" id="UP001319865">
    <property type="component" value="Chromosome"/>
</dbReference>
<gene>
    <name evidence="2" type="ORF">GENT11_10200</name>
</gene>
<dbReference type="PANTHER" id="PTHR43245:SF58">
    <property type="entry name" value="BLL5923 PROTEIN"/>
    <property type="match status" value="1"/>
</dbReference>
<feature type="domain" description="NAD-dependent epimerase/dehydratase" evidence="1">
    <location>
        <begin position="7"/>
        <end position="213"/>
    </location>
</feature>
<reference evidence="2 3" key="2">
    <citation type="journal article" date="2022" name="Microorganisms">
        <title>Complete Genome Sequences of Two Flavobacterium ammonificans Strains and a Flavobacterium ammoniigenes Strain of Ammonifying Bacterioplankton Isolated from Surface River Water.</title>
        <authorList>
            <person name="Suda W."/>
            <person name="Ogata Y."/>
            <person name="Shindo C."/>
            <person name="Watanabe K."/>
        </authorList>
    </citation>
    <scope>NUCLEOTIDE SEQUENCE [LARGE SCALE GENOMIC DNA]</scope>
    <source>
        <strain evidence="2 3">GENT11</strain>
    </source>
</reference>
<evidence type="ECO:0000313" key="2">
    <source>
        <dbReference type="EMBL" id="BDB52708.1"/>
    </source>
</evidence>
<dbReference type="InterPro" id="IPR050177">
    <property type="entry name" value="Lipid_A_modif_metabolic_enz"/>
</dbReference>
<sequence length="303" mass="33754">MKKKSNIIITGVTGFVGSNLFEYFLDANIEITASNLRNLNWKSEINTEASAIIHLAGKAHDLKNSSNPEEYFKINTKLTQELFDFFLASNCRDFIFFSSVKAVTDKSEAVVSEEIVPTPKTAYGQSKQLAEQYILNKTLPKGKRVFIIRPSMIHGPGNKGNLNLLYQLVRKGIPWPLGAFQNQRSFCSIDNVCYVIHQILGREDIPSGVYNLADDETVSTNELIEIIGATTNKKVRILSISKKIINTIATIGDVFHLPLNTERLDKLTENFVVSNTKIKAALGIEKLPVSAKEGLTKTIKSFN</sequence>
<dbReference type="EMBL" id="AP025183">
    <property type="protein sequence ID" value="BDB52708.1"/>
    <property type="molecule type" value="Genomic_DNA"/>
</dbReference>
<dbReference type="PANTHER" id="PTHR43245">
    <property type="entry name" value="BIFUNCTIONAL POLYMYXIN RESISTANCE PROTEIN ARNA"/>
    <property type="match status" value="1"/>
</dbReference>
<dbReference type="SUPFAM" id="SSF51735">
    <property type="entry name" value="NAD(P)-binding Rossmann-fold domains"/>
    <property type="match status" value="1"/>
</dbReference>
<proteinExistence type="predicted"/>
<dbReference type="Pfam" id="PF01370">
    <property type="entry name" value="Epimerase"/>
    <property type="match status" value="1"/>
</dbReference>
<dbReference type="InterPro" id="IPR036291">
    <property type="entry name" value="NAD(P)-bd_dom_sf"/>
</dbReference>
<name>A0ABM7UXZ0_9FLAO</name>
<dbReference type="RefSeq" id="WP_229328629.1">
    <property type="nucleotide sequence ID" value="NZ_AP025183.1"/>
</dbReference>
<protein>
    <submittedName>
        <fullName evidence="2">Nucleoside-diphosphate-sugar epimerase</fullName>
    </submittedName>
</protein>
<dbReference type="Gene3D" id="3.40.50.720">
    <property type="entry name" value="NAD(P)-binding Rossmann-like Domain"/>
    <property type="match status" value="1"/>
</dbReference>
<dbReference type="InterPro" id="IPR001509">
    <property type="entry name" value="Epimerase_deHydtase"/>
</dbReference>
<reference evidence="2 3" key="1">
    <citation type="journal article" date="2022" name="Int. J. Syst. Evol. Microbiol.">
        <title>Flavobacterium ammonificans sp. nov. and Flavobacterium ammoniigenes sp. nov., ammonifying bacteria isolated from surface river water.</title>
        <authorList>
            <person name="Watanabe K."/>
            <person name="Kitamura T."/>
            <person name="Ogata Y."/>
            <person name="Shindo C."/>
            <person name="Suda W."/>
        </authorList>
    </citation>
    <scope>NUCLEOTIDE SEQUENCE [LARGE SCALE GENOMIC DNA]</scope>
    <source>
        <strain evidence="2 3">GENT11</strain>
    </source>
</reference>
<evidence type="ECO:0000259" key="1">
    <source>
        <dbReference type="Pfam" id="PF01370"/>
    </source>
</evidence>
<organism evidence="2 3">
    <name type="scientific">Flavobacterium ammonificans</name>
    <dbReference type="NCBI Taxonomy" id="1751056"/>
    <lineage>
        <taxon>Bacteria</taxon>
        <taxon>Pseudomonadati</taxon>
        <taxon>Bacteroidota</taxon>
        <taxon>Flavobacteriia</taxon>
        <taxon>Flavobacteriales</taxon>
        <taxon>Flavobacteriaceae</taxon>
        <taxon>Flavobacterium</taxon>
    </lineage>
</organism>
<evidence type="ECO:0000313" key="3">
    <source>
        <dbReference type="Proteomes" id="UP001319865"/>
    </source>
</evidence>
<keyword evidence="3" id="KW-1185">Reference proteome</keyword>
<accession>A0ABM7UXZ0</accession>